<name>A0AAN8WAV7_9MAGN</name>
<accession>A0AAN8WAV7</accession>
<evidence type="ECO:0000313" key="8">
    <source>
        <dbReference type="EMBL" id="KAK6946384.1"/>
    </source>
</evidence>
<organism evidence="8 9">
    <name type="scientific">Dillenia turbinata</name>
    <dbReference type="NCBI Taxonomy" id="194707"/>
    <lineage>
        <taxon>Eukaryota</taxon>
        <taxon>Viridiplantae</taxon>
        <taxon>Streptophyta</taxon>
        <taxon>Embryophyta</taxon>
        <taxon>Tracheophyta</taxon>
        <taxon>Spermatophyta</taxon>
        <taxon>Magnoliopsida</taxon>
        <taxon>eudicotyledons</taxon>
        <taxon>Gunneridae</taxon>
        <taxon>Pentapetalae</taxon>
        <taxon>Dilleniales</taxon>
        <taxon>Dilleniaceae</taxon>
        <taxon>Dillenia</taxon>
    </lineage>
</organism>
<keyword evidence="6" id="KW-0449">Lipoprotein</keyword>
<feature type="domain" description="COBRA C-terminal" evidence="7">
    <location>
        <begin position="235"/>
        <end position="320"/>
    </location>
</feature>
<dbReference type="InterPro" id="IPR056900">
    <property type="entry name" value="COB_C"/>
</dbReference>
<evidence type="ECO:0000313" key="9">
    <source>
        <dbReference type="Proteomes" id="UP001370490"/>
    </source>
</evidence>
<reference evidence="8 9" key="1">
    <citation type="submission" date="2023-12" db="EMBL/GenBank/DDBJ databases">
        <title>A high-quality genome assembly for Dillenia turbinata (Dilleniales).</title>
        <authorList>
            <person name="Chanderbali A."/>
        </authorList>
    </citation>
    <scope>NUCLEOTIDE SEQUENCE [LARGE SCALE GENOMIC DNA]</scope>
    <source>
        <strain evidence="8">LSX21</strain>
        <tissue evidence="8">Leaf</tissue>
    </source>
</reference>
<dbReference type="InterPro" id="IPR006918">
    <property type="entry name" value="COBRA_pln"/>
</dbReference>
<evidence type="ECO:0000256" key="4">
    <source>
        <dbReference type="ARBA" id="ARBA00022729"/>
    </source>
</evidence>
<dbReference type="Pfam" id="PF25079">
    <property type="entry name" value="COB_C"/>
    <property type="match status" value="2"/>
</dbReference>
<dbReference type="GO" id="GO:0098552">
    <property type="term" value="C:side of membrane"/>
    <property type="evidence" value="ECO:0007669"/>
    <property type="project" value="UniProtKB-KW"/>
</dbReference>
<protein>
    <submittedName>
        <fullName evidence="8">COBRA, plant</fullName>
    </submittedName>
</protein>
<comment type="similarity">
    <text evidence="2">Belongs to the COBRA family.</text>
</comment>
<gene>
    <name evidence="8" type="ORF">RJ641_013928</name>
</gene>
<dbReference type="Pfam" id="PF04833">
    <property type="entry name" value="COBRA"/>
    <property type="match status" value="1"/>
</dbReference>
<comment type="caution">
    <text evidence="8">The sequence shown here is derived from an EMBL/GenBank/DDBJ whole genome shotgun (WGS) entry which is preliminary data.</text>
</comment>
<feature type="domain" description="COBRA C-terminal" evidence="7">
    <location>
        <begin position="155"/>
        <end position="228"/>
    </location>
</feature>
<keyword evidence="3" id="KW-0336">GPI-anchor</keyword>
<dbReference type="PANTHER" id="PTHR31673:SF41">
    <property type="entry name" value="COBRA-LIKE PROTEIN"/>
    <property type="match status" value="1"/>
</dbReference>
<keyword evidence="4" id="KW-0732">Signal</keyword>
<dbReference type="AlphaFoldDB" id="A0AAN8WAV7"/>
<evidence type="ECO:0000259" key="7">
    <source>
        <dbReference type="Pfam" id="PF25079"/>
    </source>
</evidence>
<dbReference type="PIRSF" id="PIRSF038122">
    <property type="entry name" value="COBRA"/>
    <property type="match status" value="1"/>
</dbReference>
<evidence type="ECO:0000256" key="6">
    <source>
        <dbReference type="ARBA" id="ARBA00023288"/>
    </source>
</evidence>
<dbReference type="GO" id="GO:0052324">
    <property type="term" value="P:plant-type cell wall cellulose biosynthetic process"/>
    <property type="evidence" value="ECO:0007669"/>
    <property type="project" value="TreeGrafter"/>
</dbReference>
<evidence type="ECO:0000256" key="2">
    <source>
        <dbReference type="ARBA" id="ARBA00005507"/>
    </source>
</evidence>
<dbReference type="PANTHER" id="PTHR31673">
    <property type="entry name" value="PROTEIN COBRA"/>
    <property type="match status" value="1"/>
</dbReference>
<dbReference type="EMBL" id="JBAMMX010000002">
    <property type="protein sequence ID" value="KAK6946384.1"/>
    <property type="molecule type" value="Genomic_DNA"/>
</dbReference>
<comment type="subcellular location">
    <subcellularLocation>
        <location evidence="1">Cell membrane</location>
        <topology evidence="1">Lipid-anchor</topology>
        <topology evidence="1">GPI-anchor</topology>
    </subcellularLocation>
</comment>
<dbReference type="GO" id="GO:0005886">
    <property type="term" value="C:plasma membrane"/>
    <property type="evidence" value="ECO:0007669"/>
    <property type="project" value="UniProtKB-SubCell"/>
</dbReference>
<keyword evidence="9" id="KW-1185">Reference proteome</keyword>
<keyword evidence="3" id="KW-0472">Membrane</keyword>
<evidence type="ECO:0000256" key="5">
    <source>
        <dbReference type="ARBA" id="ARBA00023180"/>
    </source>
</evidence>
<dbReference type="Proteomes" id="UP001370490">
    <property type="component" value="Unassembled WGS sequence"/>
</dbReference>
<sequence>MREVIWEIHGAFAAQQGNCSNFKDPIPHSCKRDPYILDLPQGAPDNKSGDCCRGGLLAAWAIDPAMSYSSSDIKVGDLRGKFSTYKPANVTLMALGPGYTCDPFLDADPTVSSDIGGRREDQVFIIQLRKDAAISGTWKSTCTYSSFLANNAPVCCVSLSTFYNPDITLCAQCSCGCKEADSASSTCIDGDTKLMQSISNLNVVKCTDHMCRVRVHWPVKKNYRGQWRHPGFSQSSIVYSFNSMVLPTASYSDEVALFWGLPYYNDALLQADDKQLGSVTIEILINKDLHSFTLSNGWAFPRRVYFNGENCKMPLPDTFPMLPNGSSSQKPNGSLSLFLLLLYITISTLHNWH</sequence>
<keyword evidence="5" id="KW-0325">Glycoprotein</keyword>
<proteinExistence type="inferred from homology"/>
<evidence type="ECO:0000256" key="1">
    <source>
        <dbReference type="ARBA" id="ARBA00004609"/>
    </source>
</evidence>
<evidence type="ECO:0000256" key="3">
    <source>
        <dbReference type="ARBA" id="ARBA00022622"/>
    </source>
</evidence>
<dbReference type="GO" id="GO:0010215">
    <property type="term" value="P:cellulose microfibril organization"/>
    <property type="evidence" value="ECO:0007669"/>
    <property type="project" value="InterPro"/>
</dbReference>